<evidence type="ECO:0000256" key="3">
    <source>
        <dbReference type="ARBA" id="ARBA00022525"/>
    </source>
</evidence>
<keyword evidence="6" id="KW-1015">Disulfide bond</keyword>
<dbReference type="Pfam" id="PF05498">
    <property type="entry name" value="RALF"/>
    <property type="match status" value="1"/>
</dbReference>
<reference evidence="8" key="1">
    <citation type="submission" date="2020-06" db="EMBL/GenBank/DDBJ databases">
        <authorList>
            <person name="Li T."/>
            <person name="Hu X."/>
            <person name="Zhang T."/>
            <person name="Song X."/>
            <person name="Zhang H."/>
            <person name="Dai N."/>
            <person name="Sheng W."/>
            <person name="Hou X."/>
            <person name="Wei L."/>
        </authorList>
    </citation>
    <scope>NUCLEOTIDE SEQUENCE</scope>
    <source>
        <strain evidence="8">G02</strain>
        <tissue evidence="8">Leaf</tissue>
    </source>
</reference>
<feature type="signal peptide" evidence="7">
    <location>
        <begin position="1"/>
        <end position="23"/>
    </location>
</feature>
<comment type="subcellular location">
    <subcellularLocation>
        <location evidence="1">Secreted</location>
    </subcellularLocation>
</comment>
<evidence type="ECO:0000256" key="2">
    <source>
        <dbReference type="ARBA" id="ARBA00009178"/>
    </source>
</evidence>
<keyword evidence="3" id="KW-0964">Secreted</keyword>
<dbReference type="PANTHER" id="PTHR33136:SF34">
    <property type="entry name" value="OS12G0541700 PROTEIN"/>
    <property type="match status" value="1"/>
</dbReference>
<dbReference type="GO" id="GO:0019722">
    <property type="term" value="P:calcium-mediated signaling"/>
    <property type="evidence" value="ECO:0007669"/>
    <property type="project" value="TreeGrafter"/>
</dbReference>
<keyword evidence="5 7" id="KW-0732">Signal</keyword>
<gene>
    <name evidence="8" type="ORF">Sradi_2283300</name>
</gene>
<dbReference type="PANTHER" id="PTHR33136">
    <property type="entry name" value="RAPID ALKALINIZATION FACTOR-LIKE"/>
    <property type="match status" value="1"/>
</dbReference>
<reference evidence="8" key="2">
    <citation type="journal article" date="2024" name="Plant">
        <title>Genomic evolution and insights into agronomic trait innovations of Sesamum species.</title>
        <authorList>
            <person name="Miao H."/>
            <person name="Wang L."/>
            <person name="Qu L."/>
            <person name="Liu H."/>
            <person name="Sun Y."/>
            <person name="Le M."/>
            <person name="Wang Q."/>
            <person name="Wei S."/>
            <person name="Zheng Y."/>
            <person name="Lin W."/>
            <person name="Duan Y."/>
            <person name="Cao H."/>
            <person name="Xiong S."/>
            <person name="Wang X."/>
            <person name="Wei L."/>
            <person name="Li C."/>
            <person name="Ma Q."/>
            <person name="Ju M."/>
            <person name="Zhao R."/>
            <person name="Li G."/>
            <person name="Mu C."/>
            <person name="Tian Q."/>
            <person name="Mei H."/>
            <person name="Zhang T."/>
            <person name="Gao T."/>
            <person name="Zhang H."/>
        </authorList>
    </citation>
    <scope>NUCLEOTIDE SEQUENCE</scope>
    <source>
        <strain evidence="8">G02</strain>
    </source>
</reference>
<dbReference type="InterPro" id="IPR008801">
    <property type="entry name" value="RALF"/>
</dbReference>
<comment type="caution">
    <text evidence="8">The sequence shown here is derived from an EMBL/GenBank/DDBJ whole genome shotgun (WGS) entry which is preliminary data.</text>
</comment>
<evidence type="ECO:0000256" key="5">
    <source>
        <dbReference type="ARBA" id="ARBA00022729"/>
    </source>
</evidence>
<accession>A0AAW2T3P4</accession>
<dbReference type="GO" id="GO:0005576">
    <property type="term" value="C:extracellular region"/>
    <property type="evidence" value="ECO:0007669"/>
    <property type="project" value="UniProtKB-SubCell"/>
</dbReference>
<proteinExistence type="inferred from homology"/>
<dbReference type="EMBL" id="JACGWJ010000009">
    <property type="protein sequence ID" value="KAL0399400.1"/>
    <property type="molecule type" value="Genomic_DNA"/>
</dbReference>
<evidence type="ECO:0000313" key="8">
    <source>
        <dbReference type="EMBL" id="KAL0399400.1"/>
    </source>
</evidence>
<evidence type="ECO:0000256" key="4">
    <source>
        <dbReference type="ARBA" id="ARBA00022702"/>
    </source>
</evidence>
<evidence type="ECO:0000256" key="6">
    <source>
        <dbReference type="ARBA" id="ARBA00023157"/>
    </source>
</evidence>
<evidence type="ECO:0000256" key="7">
    <source>
        <dbReference type="SAM" id="SignalP"/>
    </source>
</evidence>
<comment type="similarity">
    <text evidence="2">Belongs to the plant rapid alkalinization factor (RALF) family.</text>
</comment>
<dbReference type="GO" id="GO:0005179">
    <property type="term" value="F:hormone activity"/>
    <property type="evidence" value="ECO:0007669"/>
    <property type="project" value="UniProtKB-KW"/>
</dbReference>
<sequence>MMAFSRGIGLLILLLSIAALATAAQPSQYTFDLGLSGEPDGHGLMAAALEDEEFLMESETARRQLRPREPAYLAYRQLRANNAPCDGRGQSYYNCRGNQRVNPYNRGCTRATKCARRTR</sequence>
<keyword evidence="4" id="KW-0372">Hormone</keyword>
<name>A0AAW2T3P4_SESRA</name>
<dbReference type="AlphaFoldDB" id="A0AAW2T3P4"/>
<evidence type="ECO:0000256" key="1">
    <source>
        <dbReference type="ARBA" id="ARBA00004613"/>
    </source>
</evidence>
<organism evidence="8">
    <name type="scientific">Sesamum radiatum</name>
    <name type="common">Black benniseed</name>
    <dbReference type="NCBI Taxonomy" id="300843"/>
    <lineage>
        <taxon>Eukaryota</taxon>
        <taxon>Viridiplantae</taxon>
        <taxon>Streptophyta</taxon>
        <taxon>Embryophyta</taxon>
        <taxon>Tracheophyta</taxon>
        <taxon>Spermatophyta</taxon>
        <taxon>Magnoliopsida</taxon>
        <taxon>eudicotyledons</taxon>
        <taxon>Gunneridae</taxon>
        <taxon>Pentapetalae</taxon>
        <taxon>asterids</taxon>
        <taxon>lamiids</taxon>
        <taxon>Lamiales</taxon>
        <taxon>Pedaliaceae</taxon>
        <taxon>Sesamum</taxon>
    </lineage>
</organism>
<protein>
    <submittedName>
        <fullName evidence="8">Protein RALF-like 19</fullName>
    </submittedName>
</protein>
<dbReference type="GO" id="GO:0009506">
    <property type="term" value="C:plasmodesma"/>
    <property type="evidence" value="ECO:0007669"/>
    <property type="project" value="TreeGrafter"/>
</dbReference>
<feature type="chain" id="PRO_5043452917" evidence="7">
    <location>
        <begin position="24"/>
        <end position="119"/>
    </location>
</feature>